<proteinExistence type="predicted"/>
<name>A0ACC2IDN4_9PLEO</name>
<gene>
    <name evidence="1" type="ORF">OPT61_g4560</name>
</gene>
<protein>
    <submittedName>
        <fullName evidence="1">Uncharacterized protein</fullName>
    </submittedName>
</protein>
<dbReference type="EMBL" id="JAPHNI010000264">
    <property type="protein sequence ID" value="KAJ8113273.1"/>
    <property type="molecule type" value="Genomic_DNA"/>
</dbReference>
<organism evidence="1 2">
    <name type="scientific">Boeremia exigua</name>
    <dbReference type="NCBI Taxonomy" id="749465"/>
    <lineage>
        <taxon>Eukaryota</taxon>
        <taxon>Fungi</taxon>
        <taxon>Dikarya</taxon>
        <taxon>Ascomycota</taxon>
        <taxon>Pezizomycotina</taxon>
        <taxon>Dothideomycetes</taxon>
        <taxon>Pleosporomycetidae</taxon>
        <taxon>Pleosporales</taxon>
        <taxon>Pleosporineae</taxon>
        <taxon>Didymellaceae</taxon>
        <taxon>Boeremia</taxon>
    </lineage>
</organism>
<reference evidence="1" key="1">
    <citation type="submission" date="2022-11" db="EMBL/GenBank/DDBJ databases">
        <title>Genome Sequence of Boeremia exigua.</title>
        <authorList>
            <person name="Buettner E."/>
        </authorList>
    </citation>
    <scope>NUCLEOTIDE SEQUENCE</scope>
    <source>
        <strain evidence="1">CU02</strain>
    </source>
</reference>
<accession>A0ACC2IDN4</accession>
<dbReference type="Proteomes" id="UP001153331">
    <property type="component" value="Unassembled WGS sequence"/>
</dbReference>
<keyword evidence="2" id="KW-1185">Reference proteome</keyword>
<comment type="caution">
    <text evidence="1">The sequence shown here is derived from an EMBL/GenBank/DDBJ whole genome shotgun (WGS) entry which is preliminary data.</text>
</comment>
<evidence type="ECO:0000313" key="2">
    <source>
        <dbReference type="Proteomes" id="UP001153331"/>
    </source>
</evidence>
<sequence length="667" mass="74748">MSTNETNSISCSNHRTKLEHNSDITGIGITLSWTLTAGLALCLVISNYFVAYRPDVDPFDSQTTNTGSRAQSSFRPNPIDKQLLGWRLKKLRSTESAGDASRLRRDRIRDALTQCMLTMSDFQLITGLSVLISGYSQLPSGISIFHWERITDLAWFSSITHLCCLTFLRDHLYKNRRAQFWRISGMIVLIVLLSVALIPSALYVEVYEGLDKFHHYNSANDYTICFFRHSHEGVRGTYYDLKKEEIYAKKENTIISAVILIFGMTNRIWRLFETSTNIFLSVRRWFSRHIKYMLRWVLKATVSKSDIVMGLIYRPLLASYLLVHVLLDILLSKAFEVWWLTIGFFWGLTNLLPIHEPADQQWTFGQVIASLMLVAPVVALIETLTTSRSSLSSDTNRFHALTHTAVKYGQKDSNISPQNSITARPSLQDSPGPAYAPPTLPQCSREDPDYDFYSLSLSFNVALYVIVVFLAAMSLMILAFKAVGAGKMRPLEMLWAFENAPNLLLLVNFMACFLYSLSIDRHRPKAMSGRTVVGICSFILYASSIGGGFSVGLFEGVLPYAYAAFPFVVYLVLLIVEHVLTRRHASKATPLLVNHTNGSTTSLHSIPAASVSATDSTSDGHSSAPADGPSIRLPLIDTSFASRPPRRQDTEAEIGMASPRRTWTNDN</sequence>
<evidence type="ECO:0000313" key="1">
    <source>
        <dbReference type="EMBL" id="KAJ8113273.1"/>
    </source>
</evidence>